<evidence type="ECO:0000313" key="1">
    <source>
        <dbReference type="EMBL" id="KDO15706.1"/>
    </source>
</evidence>
<dbReference type="RefSeq" id="XP_012213586.1">
    <property type="nucleotide sequence ID" value="XM_012358196.1"/>
</dbReference>
<keyword evidence="2" id="KW-1185">Reference proteome</keyword>
<dbReference type="Proteomes" id="UP000030745">
    <property type="component" value="Unassembled WGS sequence"/>
</dbReference>
<dbReference type="KEGG" id="spar:SPRG_18754"/>
<dbReference type="AlphaFoldDB" id="A0A067BMZ9"/>
<protein>
    <submittedName>
        <fullName evidence="1">Uncharacterized protein</fullName>
    </submittedName>
</protein>
<sequence length="75" mass="7820">MGVPQSPNDAPAIAIDDGMVCGEPIVEEDVEEPSCEAPTDLVYCEACLDLIQTVVIDSSSARVSNVSITRPAPTS</sequence>
<reference evidence="1 2" key="1">
    <citation type="journal article" date="2013" name="PLoS Genet.">
        <title>Distinctive expansion of potential virulence genes in the genome of the oomycete fish pathogen Saprolegnia parasitica.</title>
        <authorList>
            <person name="Jiang R.H."/>
            <person name="de Bruijn I."/>
            <person name="Haas B.J."/>
            <person name="Belmonte R."/>
            <person name="Lobach L."/>
            <person name="Christie J."/>
            <person name="van den Ackerveken G."/>
            <person name="Bottin A."/>
            <person name="Bulone V."/>
            <person name="Diaz-Moreno S.M."/>
            <person name="Dumas B."/>
            <person name="Fan L."/>
            <person name="Gaulin E."/>
            <person name="Govers F."/>
            <person name="Grenville-Briggs L.J."/>
            <person name="Horner N.R."/>
            <person name="Levin J.Z."/>
            <person name="Mammella M."/>
            <person name="Meijer H.J."/>
            <person name="Morris P."/>
            <person name="Nusbaum C."/>
            <person name="Oome S."/>
            <person name="Phillips A.J."/>
            <person name="van Rooyen D."/>
            <person name="Rzeszutek E."/>
            <person name="Saraiva M."/>
            <person name="Secombes C.J."/>
            <person name="Seidl M.F."/>
            <person name="Snel B."/>
            <person name="Stassen J.H."/>
            <person name="Sykes S."/>
            <person name="Tripathy S."/>
            <person name="van den Berg H."/>
            <person name="Vega-Arreguin J.C."/>
            <person name="Wawra S."/>
            <person name="Young S.K."/>
            <person name="Zeng Q."/>
            <person name="Dieguez-Uribeondo J."/>
            <person name="Russ C."/>
            <person name="Tyler B.M."/>
            <person name="van West P."/>
        </authorList>
    </citation>
    <scope>NUCLEOTIDE SEQUENCE [LARGE SCALE GENOMIC DNA]</scope>
    <source>
        <strain evidence="1 2">CBS 223.65</strain>
    </source>
</reference>
<dbReference type="GeneID" id="24140275"/>
<organism evidence="1 2">
    <name type="scientific">Saprolegnia parasitica (strain CBS 223.65)</name>
    <dbReference type="NCBI Taxonomy" id="695850"/>
    <lineage>
        <taxon>Eukaryota</taxon>
        <taxon>Sar</taxon>
        <taxon>Stramenopiles</taxon>
        <taxon>Oomycota</taxon>
        <taxon>Saprolegniomycetes</taxon>
        <taxon>Saprolegniales</taxon>
        <taxon>Saprolegniaceae</taxon>
        <taxon>Saprolegnia</taxon>
    </lineage>
</organism>
<proteinExistence type="predicted"/>
<accession>A0A067BMZ9</accession>
<evidence type="ECO:0000313" key="2">
    <source>
        <dbReference type="Proteomes" id="UP000030745"/>
    </source>
</evidence>
<name>A0A067BMZ9_SAPPC</name>
<gene>
    <name evidence="1" type="ORF">SPRG_18754</name>
</gene>
<dbReference type="VEuPathDB" id="FungiDB:SPRG_18754"/>
<dbReference type="EMBL" id="KK584624">
    <property type="protein sequence ID" value="KDO15706.1"/>
    <property type="molecule type" value="Genomic_DNA"/>
</dbReference>